<evidence type="ECO:0000259" key="2">
    <source>
        <dbReference type="Pfam" id="PF13649"/>
    </source>
</evidence>
<dbReference type="SUPFAM" id="SSF53335">
    <property type="entry name" value="S-adenosyl-L-methionine-dependent methyltransferases"/>
    <property type="match status" value="1"/>
</dbReference>
<dbReference type="KEGG" id="acab:QRX50_48370"/>
<dbReference type="PANTHER" id="PTHR43861:SF3">
    <property type="entry name" value="PUTATIVE (AFU_ORTHOLOGUE AFUA_2G14390)-RELATED"/>
    <property type="match status" value="1"/>
</dbReference>
<evidence type="ECO:0000256" key="1">
    <source>
        <dbReference type="ARBA" id="ARBA00022679"/>
    </source>
</evidence>
<dbReference type="Pfam" id="PF13649">
    <property type="entry name" value="Methyltransf_25"/>
    <property type="match status" value="1"/>
</dbReference>
<dbReference type="AlphaFoldDB" id="A0A9Y2MXI0"/>
<name>A0A9Y2MXI0_9PSEU</name>
<dbReference type="RefSeq" id="WP_285969753.1">
    <property type="nucleotide sequence ID" value="NZ_CP127294.1"/>
</dbReference>
<organism evidence="3 4">
    <name type="scientific">Amycolatopsis carbonis</name>
    <dbReference type="NCBI Taxonomy" id="715471"/>
    <lineage>
        <taxon>Bacteria</taxon>
        <taxon>Bacillati</taxon>
        <taxon>Actinomycetota</taxon>
        <taxon>Actinomycetes</taxon>
        <taxon>Pseudonocardiales</taxon>
        <taxon>Pseudonocardiaceae</taxon>
        <taxon>Amycolatopsis</taxon>
    </lineage>
</organism>
<dbReference type="PANTHER" id="PTHR43861">
    <property type="entry name" value="TRANS-ACONITATE 2-METHYLTRANSFERASE-RELATED"/>
    <property type="match status" value="1"/>
</dbReference>
<dbReference type="EMBL" id="CP127294">
    <property type="protein sequence ID" value="WIX79059.1"/>
    <property type="molecule type" value="Genomic_DNA"/>
</dbReference>
<dbReference type="GO" id="GO:0032259">
    <property type="term" value="P:methylation"/>
    <property type="evidence" value="ECO:0007669"/>
    <property type="project" value="UniProtKB-KW"/>
</dbReference>
<proteinExistence type="predicted"/>
<dbReference type="InterPro" id="IPR029063">
    <property type="entry name" value="SAM-dependent_MTases_sf"/>
</dbReference>
<accession>A0A9Y2MXI0</accession>
<feature type="domain" description="Methyltransferase" evidence="2">
    <location>
        <begin position="47"/>
        <end position="139"/>
    </location>
</feature>
<reference evidence="3 4" key="1">
    <citation type="submission" date="2023-06" db="EMBL/GenBank/DDBJ databases">
        <authorList>
            <person name="Oyuntsetseg B."/>
            <person name="Kim S.B."/>
        </authorList>
    </citation>
    <scope>NUCLEOTIDE SEQUENCE [LARGE SCALE GENOMIC DNA]</scope>
    <source>
        <strain evidence="3 4">2-15</strain>
    </source>
</reference>
<dbReference type="CDD" id="cd02440">
    <property type="entry name" value="AdoMet_MTases"/>
    <property type="match status" value="1"/>
</dbReference>
<dbReference type="Proteomes" id="UP001236014">
    <property type="component" value="Chromosome"/>
</dbReference>
<keyword evidence="4" id="KW-1185">Reference proteome</keyword>
<dbReference type="Gene3D" id="3.40.50.150">
    <property type="entry name" value="Vaccinia Virus protein VP39"/>
    <property type="match status" value="1"/>
</dbReference>
<protein>
    <submittedName>
        <fullName evidence="3">Class I SAM-dependent methyltransferase</fullName>
        <ecNumber evidence="3">2.1.-.-</ecNumber>
    </submittedName>
</protein>
<keyword evidence="1 3" id="KW-0808">Transferase</keyword>
<keyword evidence="3" id="KW-0489">Methyltransferase</keyword>
<dbReference type="InterPro" id="IPR041698">
    <property type="entry name" value="Methyltransf_25"/>
</dbReference>
<dbReference type="EC" id="2.1.-.-" evidence="3"/>
<dbReference type="GO" id="GO:0008168">
    <property type="term" value="F:methyltransferase activity"/>
    <property type="evidence" value="ECO:0007669"/>
    <property type="project" value="UniProtKB-KW"/>
</dbReference>
<evidence type="ECO:0000313" key="3">
    <source>
        <dbReference type="EMBL" id="WIX79059.1"/>
    </source>
</evidence>
<evidence type="ECO:0000313" key="4">
    <source>
        <dbReference type="Proteomes" id="UP001236014"/>
    </source>
</evidence>
<gene>
    <name evidence="3" type="ORF">QRX50_48370</name>
</gene>
<sequence length="209" mass="22754">MAEQHEEVPFDQDSWDERYRSKPAIWSGRPNAQLVTEVAGLRPGSALDAGSGEGGDAVWLAQNGWRVTAADFAATALDRGAAQAAELGLGDRIRWLTTDLTTWVPDEKYDLVTSHFLHLPTAQRVPIFARLADAVAPGGTLLIVGHHPTDVEGAAHRPNVPDMFFLAEDVAATLDESWESVVTDARERANVIEGHEVSIRDTVLVARKQ</sequence>